<gene>
    <name evidence="1" type="ORF">AURDEDRAFT_177088</name>
</gene>
<organism evidence="1 2">
    <name type="scientific">Auricularia subglabra (strain TFB-10046 / SS5)</name>
    <name type="common">White-rot fungus</name>
    <name type="synonym">Auricularia delicata (strain TFB10046)</name>
    <dbReference type="NCBI Taxonomy" id="717982"/>
    <lineage>
        <taxon>Eukaryota</taxon>
        <taxon>Fungi</taxon>
        <taxon>Dikarya</taxon>
        <taxon>Basidiomycota</taxon>
        <taxon>Agaricomycotina</taxon>
        <taxon>Agaricomycetes</taxon>
        <taxon>Auriculariales</taxon>
        <taxon>Auriculariaceae</taxon>
        <taxon>Auricularia</taxon>
    </lineage>
</organism>
<reference evidence="2" key="1">
    <citation type="journal article" date="2012" name="Science">
        <title>The Paleozoic origin of enzymatic lignin decomposition reconstructed from 31 fungal genomes.</title>
        <authorList>
            <person name="Floudas D."/>
            <person name="Binder M."/>
            <person name="Riley R."/>
            <person name="Barry K."/>
            <person name="Blanchette R.A."/>
            <person name="Henrissat B."/>
            <person name="Martinez A.T."/>
            <person name="Otillar R."/>
            <person name="Spatafora J.W."/>
            <person name="Yadav J.S."/>
            <person name="Aerts A."/>
            <person name="Benoit I."/>
            <person name="Boyd A."/>
            <person name="Carlson A."/>
            <person name="Copeland A."/>
            <person name="Coutinho P.M."/>
            <person name="de Vries R.P."/>
            <person name="Ferreira P."/>
            <person name="Findley K."/>
            <person name="Foster B."/>
            <person name="Gaskell J."/>
            <person name="Glotzer D."/>
            <person name="Gorecki P."/>
            <person name="Heitman J."/>
            <person name="Hesse C."/>
            <person name="Hori C."/>
            <person name="Igarashi K."/>
            <person name="Jurgens J.A."/>
            <person name="Kallen N."/>
            <person name="Kersten P."/>
            <person name="Kohler A."/>
            <person name="Kuees U."/>
            <person name="Kumar T.K.A."/>
            <person name="Kuo A."/>
            <person name="LaButti K."/>
            <person name="Larrondo L.F."/>
            <person name="Lindquist E."/>
            <person name="Ling A."/>
            <person name="Lombard V."/>
            <person name="Lucas S."/>
            <person name="Lundell T."/>
            <person name="Martin R."/>
            <person name="McLaughlin D.J."/>
            <person name="Morgenstern I."/>
            <person name="Morin E."/>
            <person name="Murat C."/>
            <person name="Nagy L.G."/>
            <person name="Nolan M."/>
            <person name="Ohm R.A."/>
            <person name="Patyshakuliyeva A."/>
            <person name="Rokas A."/>
            <person name="Ruiz-Duenas F.J."/>
            <person name="Sabat G."/>
            <person name="Salamov A."/>
            <person name="Samejima M."/>
            <person name="Schmutz J."/>
            <person name="Slot J.C."/>
            <person name="St John F."/>
            <person name="Stenlid J."/>
            <person name="Sun H."/>
            <person name="Sun S."/>
            <person name="Syed K."/>
            <person name="Tsang A."/>
            <person name="Wiebenga A."/>
            <person name="Young D."/>
            <person name="Pisabarro A."/>
            <person name="Eastwood D.C."/>
            <person name="Martin F."/>
            <person name="Cullen D."/>
            <person name="Grigoriev I.V."/>
            <person name="Hibbett D.S."/>
        </authorList>
    </citation>
    <scope>NUCLEOTIDE SEQUENCE [LARGE SCALE GENOMIC DNA]</scope>
    <source>
        <strain evidence="2">TFB10046</strain>
    </source>
</reference>
<evidence type="ECO:0000313" key="1">
    <source>
        <dbReference type="EMBL" id="EJD33843.1"/>
    </source>
</evidence>
<dbReference type="AlphaFoldDB" id="J0LBL2"/>
<dbReference type="EMBL" id="JH688069">
    <property type="protein sequence ID" value="EJD33843.1"/>
    <property type="molecule type" value="Genomic_DNA"/>
</dbReference>
<sequence length="168" mass="18697">MNDNDVRSLDTEIRFRDPPHDALFRALFVGAGCSTTHGISVPVDHHTASRIRISDLLVYQWLFPSITHDRDRVREGRCRRIAVSRVVRVPGQPPHAYSLFVHYPLEFTAANGVLERVSHGACSWKGDVLIVKHAGPDSDSAPTHLCSSDDEFALRLAVRVLTAMPGIH</sequence>
<dbReference type="InParanoid" id="J0LBL2"/>
<dbReference type="Proteomes" id="UP000006514">
    <property type="component" value="Unassembled WGS sequence"/>
</dbReference>
<keyword evidence="2" id="KW-1185">Reference proteome</keyword>
<proteinExistence type="predicted"/>
<protein>
    <submittedName>
        <fullName evidence="1">Uncharacterized protein</fullName>
    </submittedName>
</protein>
<accession>J0LBL2</accession>
<evidence type="ECO:0000313" key="2">
    <source>
        <dbReference type="Proteomes" id="UP000006514"/>
    </source>
</evidence>
<name>J0LBL2_AURST</name>
<dbReference type="KEGG" id="adl:AURDEDRAFT_177088"/>